<evidence type="ECO:0000259" key="1">
    <source>
        <dbReference type="PROSITE" id="PS50206"/>
    </source>
</evidence>
<dbReference type="PROSITE" id="PS50206">
    <property type="entry name" value="RHODANESE_3"/>
    <property type="match status" value="1"/>
</dbReference>
<protein>
    <submittedName>
        <fullName evidence="2">Rhodanese-related sulfurtransferase</fullName>
    </submittedName>
</protein>
<name>A0A0G3GS24_9CORY</name>
<dbReference type="GO" id="GO:0016740">
    <property type="term" value="F:transferase activity"/>
    <property type="evidence" value="ECO:0007669"/>
    <property type="project" value="UniProtKB-KW"/>
</dbReference>
<dbReference type="KEGG" id="cei:CEPID_10835"/>
<feature type="domain" description="Rhodanese" evidence="1">
    <location>
        <begin position="9"/>
        <end position="95"/>
    </location>
</feature>
<proteinExistence type="predicted"/>
<dbReference type="SUPFAM" id="SSF52821">
    <property type="entry name" value="Rhodanese/Cell cycle control phosphatase"/>
    <property type="match status" value="1"/>
</dbReference>
<gene>
    <name evidence="2" type="ORF">CEPID_10835</name>
</gene>
<sequence>MKSIAVTEVPKDAQLVDVREVAEWDEIHAKGSVNYPMSEFTLHTGKLDRSRPVYVICKSGGRSAQVAEYLNEAGIEAINVEGGTTAWVDAGLPTE</sequence>
<dbReference type="AlphaFoldDB" id="A0A0G3GS24"/>
<accession>A0A0G3GS24</accession>
<dbReference type="PANTHER" id="PTHR43031">
    <property type="entry name" value="FAD-DEPENDENT OXIDOREDUCTASE"/>
    <property type="match status" value="1"/>
</dbReference>
<dbReference type="RefSeq" id="WP_047240910.1">
    <property type="nucleotide sequence ID" value="NZ_CP011541.1"/>
</dbReference>
<reference evidence="2 3" key="1">
    <citation type="submission" date="2015-05" db="EMBL/GenBank/DDBJ databases">
        <title>Complete genome sequence of Corynebacterium epidermidicanis DSM 45586, isolated from the skin of a dog suffering from pruritus.</title>
        <authorList>
            <person name="Ruckert C."/>
            <person name="Albersmeier A."/>
            <person name="Winkler A."/>
            <person name="Tauch A."/>
        </authorList>
    </citation>
    <scope>NUCLEOTIDE SEQUENCE [LARGE SCALE GENOMIC DNA]</scope>
    <source>
        <strain evidence="2 3">DSM 45586</strain>
    </source>
</reference>
<evidence type="ECO:0000313" key="3">
    <source>
        <dbReference type="Proteomes" id="UP000035368"/>
    </source>
</evidence>
<dbReference type="STRING" id="1050174.CEPID_10835"/>
<keyword evidence="2" id="KW-0808">Transferase</keyword>
<dbReference type="InterPro" id="IPR001763">
    <property type="entry name" value="Rhodanese-like_dom"/>
</dbReference>
<dbReference type="InterPro" id="IPR050229">
    <property type="entry name" value="GlpE_sulfurtransferase"/>
</dbReference>
<dbReference type="PATRIC" id="fig|1050174.4.peg.2183"/>
<dbReference type="InterPro" id="IPR036873">
    <property type="entry name" value="Rhodanese-like_dom_sf"/>
</dbReference>
<keyword evidence="3" id="KW-1185">Reference proteome</keyword>
<dbReference type="SMART" id="SM00450">
    <property type="entry name" value="RHOD"/>
    <property type="match status" value="1"/>
</dbReference>
<dbReference type="PANTHER" id="PTHR43031:SF1">
    <property type="entry name" value="PYRIDINE NUCLEOTIDE-DISULPHIDE OXIDOREDUCTASE"/>
    <property type="match status" value="1"/>
</dbReference>
<dbReference type="Gene3D" id="3.40.250.10">
    <property type="entry name" value="Rhodanese-like domain"/>
    <property type="match status" value="1"/>
</dbReference>
<dbReference type="OrthoDB" id="9800872at2"/>
<dbReference type="EMBL" id="CP011541">
    <property type="protein sequence ID" value="AKK03996.1"/>
    <property type="molecule type" value="Genomic_DNA"/>
</dbReference>
<dbReference type="CDD" id="cd00158">
    <property type="entry name" value="RHOD"/>
    <property type="match status" value="1"/>
</dbReference>
<organism evidence="2 3">
    <name type="scientific">Corynebacterium epidermidicanis</name>
    <dbReference type="NCBI Taxonomy" id="1050174"/>
    <lineage>
        <taxon>Bacteria</taxon>
        <taxon>Bacillati</taxon>
        <taxon>Actinomycetota</taxon>
        <taxon>Actinomycetes</taxon>
        <taxon>Mycobacteriales</taxon>
        <taxon>Corynebacteriaceae</taxon>
        <taxon>Corynebacterium</taxon>
    </lineage>
</organism>
<evidence type="ECO:0000313" key="2">
    <source>
        <dbReference type="EMBL" id="AKK03996.1"/>
    </source>
</evidence>
<dbReference type="Pfam" id="PF00581">
    <property type="entry name" value="Rhodanese"/>
    <property type="match status" value="1"/>
</dbReference>
<dbReference type="Proteomes" id="UP000035368">
    <property type="component" value="Chromosome"/>
</dbReference>